<feature type="compositionally biased region" description="Basic and acidic residues" evidence="1">
    <location>
        <begin position="74"/>
        <end position="100"/>
    </location>
</feature>
<name>A0A9W7ZY09_9FUNG</name>
<proteinExistence type="predicted"/>
<accession>A0A9W7ZY09</accession>
<feature type="region of interest" description="Disordered" evidence="1">
    <location>
        <begin position="64"/>
        <end position="104"/>
    </location>
</feature>
<organism evidence="2 3">
    <name type="scientific">Mycoemilia scoparia</name>
    <dbReference type="NCBI Taxonomy" id="417184"/>
    <lineage>
        <taxon>Eukaryota</taxon>
        <taxon>Fungi</taxon>
        <taxon>Fungi incertae sedis</taxon>
        <taxon>Zoopagomycota</taxon>
        <taxon>Kickxellomycotina</taxon>
        <taxon>Kickxellomycetes</taxon>
        <taxon>Kickxellales</taxon>
        <taxon>Kickxellaceae</taxon>
        <taxon>Mycoemilia</taxon>
    </lineage>
</organism>
<dbReference type="EMBL" id="JANBPU010000043">
    <property type="protein sequence ID" value="KAJ1918531.1"/>
    <property type="molecule type" value="Genomic_DNA"/>
</dbReference>
<evidence type="ECO:0000313" key="3">
    <source>
        <dbReference type="Proteomes" id="UP001150538"/>
    </source>
</evidence>
<reference evidence="2" key="1">
    <citation type="submission" date="2022-07" db="EMBL/GenBank/DDBJ databases">
        <title>Phylogenomic reconstructions and comparative analyses of Kickxellomycotina fungi.</title>
        <authorList>
            <person name="Reynolds N.K."/>
            <person name="Stajich J.E."/>
            <person name="Barry K."/>
            <person name="Grigoriev I.V."/>
            <person name="Crous P."/>
            <person name="Smith M.E."/>
        </authorList>
    </citation>
    <scope>NUCLEOTIDE SEQUENCE</scope>
    <source>
        <strain evidence="2">NBRC 100468</strain>
    </source>
</reference>
<feature type="compositionally biased region" description="Polar residues" evidence="1">
    <location>
        <begin position="237"/>
        <end position="247"/>
    </location>
</feature>
<evidence type="ECO:0000256" key="1">
    <source>
        <dbReference type="SAM" id="MobiDB-lite"/>
    </source>
</evidence>
<gene>
    <name evidence="2" type="ORF">H4219_002545</name>
</gene>
<dbReference type="AlphaFoldDB" id="A0A9W7ZY09"/>
<evidence type="ECO:0000313" key="2">
    <source>
        <dbReference type="EMBL" id="KAJ1918531.1"/>
    </source>
</evidence>
<feature type="region of interest" description="Disordered" evidence="1">
    <location>
        <begin position="231"/>
        <end position="260"/>
    </location>
</feature>
<sequence length="260" mass="28168">MNDTNINNSQDKRGTFGDVIQNDLQITQNELAFNGAENAAIGQAISGGIVRQVSAGDKTSLSAFGHVDNGDGNVDDKDGIGGEAKEKGEEDTKDVEDNKGKPPIAVTNSTVAAEVVEGSSDSLVKQAQKGIYRRQQVLFKVPNKDREDADSDFTSAELLARSIPLNNESSKDHALAKLSGYIQATENVGRMDPETLAEYKASFDNQDALNMISRSGRYTRWDRNKHIYPKYSKKFGDSTTGSIQNDNTDPDASGSNQETN</sequence>
<dbReference type="Proteomes" id="UP001150538">
    <property type="component" value="Unassembled WGS sequence"/>
</dbReference>
<keyword evidence="3" id="KW-1185">Reference proteome</keyword>
<protein>
    <submittedName>
        <fullName evidence="2">Uncharacterized protein</fullName>
    </submittedName>
</protein>
<comment type="caution">
    <text evidence="2">The sequence shown here is derived from an EMBL/GenBank/DDBJ whole genome shotgun (WGS) entry which is preliminary data.</text>
</comment>